<evidence type="ECO:0000313" key="5">
    <source>
        <dbReference type="EMBL" id="VDO09826.1"/>
    </source>
</evidence>
<dbReference type="WBParaSite" id="HNAJ_0001121801-mRNA-1">
    <property type="protein sequence ID" value="HNAJ_0001121801-mRNA-1"/>
    <property type="gene ID" value="HNAJ_0001121801"/>
</dbReference>
<dbReference type="Pfam" id="PF00023">
    <property type="entry name" value="Ank"/>
    <property type="match status" value="1"/>
</dbReference>
<sequence length="504" mass="55672">MEFHDIEPLVMSNGDNLLSPSLIQQINSPDLGKHLLDAARNGDVEQVKFLIANGATFTTDWLGFSALHFAAMNGHLTTCEVLLEAGFCKDIRTKVDRTPLHLAALEGHADIVELLLKNGADIHAIDTMKMTPLHWAAERGHTPVVNVLMAYGANENIENKFELTPHQLADFRENIEARDAMKLSGLPTNTSVGRMAAPSEELADPTAFIITDEDVIVPAAPPADEVVISTINEVVSSPQHISLEVPDVILEEDVKETIIGSDGLEMVVEDQISSTSATGDFREEISFENIDELTLSMKASPTSPISPSHHRSGTPSIASIETPDGRRLFLRVENDGADGNSSPKFSIFDEEGREIHDEEMEQEIAQTLLQHEDRLKVEEEDPATTNHYENQSTAPDGVNDDDFFAADFMPIDDGDEDDGQLSLREMIVKFGEELSDDISCLRIQDIPAMSSVEDIFNWFAELDIDVIDYESFGQFNISVPRQNGSPLPLRCSYDDNEQVFILAR</sequence>
<evidence type="ECO:0000313" key="6">
    <source>
        <dbReference type="Proteomes" id="UP000278807"/>
    </source>
</evidence>
<dbReference type="PROSITE" id="PS50297">
    <property type="entry name" value="ANK_REP_REGION"/>
    <property type="match status" value="3"/>
</dbReference>
<dbReference type="PRINTS" id="PR01415">
    <property type="entry name" value="ANKYRIN"/>
</dbReference>
<evidence type="ECO:0000256" key="3">
    <source>
        <dbReference type="PROSITE-ProRule" id="PRU00023"/>
    </source>
</evidence>
<dbReference type="EMBL" id="UZAE01013432">
    <property type="protein sequence ID" value="VDO09826.1"/>
    <property type="molecule type" value="Genomic_DNA"/>
</dbReference>
<feature type="repeat" description="ANK" evidence="3">
    <location>
        <begin position="128"/>
        <end position="160"/>
    </location>
</feature>
<dbReference type="InterPro" id="IPR002110">
    <property type="entry name" value="Ankyrin_rpt"/>
</dbReference>
<feature type="repeat" description="ANK" evidence="3">
    <location>
        <begin position="95"/>
        <end position="127"/>
    </location>
</feature>
<name>A0A0R3TU07_RODNA</name>
<dbReference type="PROSITE" id="PS50088">
    <property type="entry name" value="ANK_REPEAT"/>
    <property type="match status" value="3"/>
</dbReference>
<dbReference type="SMART" id="SM00248">
    <property type="entry name" value="ANK"/>
    <property type="match status" value="4"/>
</dbReference>
<dbReference type="AlphaFoldDB" id="A0A0R3TU07"/>
<dbReference type="PANTHER" id="PTHR24134">
    <property type="entry name" value="ANKYRIN REPEAT-CONTAINING PROTEIN DDB_G0279043"/>
    <property type="match status" value="1"/>
</dbReference>
<dbReference type="OrthoDB" id="341259at2759"/>
<feature type="repeat" description="ANK" evidence="3">
    <location>
        <begin position="62"/>
        <end position="94"/>
    </location>
</feature>
<evidence type="ECO:0000313" key="7">
    <source>
        <dbReference type="WBParaSite" id="HNAJ_0001121801-mRNA-1"/>
    </source>
</evidence>
<organism evidence="7">
    <name type="scientific">Rodentolepis nana</name>
    <name type="common">Dwarf tapeworm</name>
    <name type="synonym">Hymenolepis nana</name>
    <dbReference type="NCBI Taxonomy" id="102285"/>
    <lineage>
        <taxon>Eukaryota</taxon>
        <taxon>Metazoa</taxon>
        <taxon>Spiralia</taxon>
        <taxon>Lophotrochozoa</taxon>
        <taxon>Platyhelminthes</taxon>
        <taxon>Cestoda</taxon>
        <taxon>Eucestoda</taxon>
        <taxon>Cyclophyllidea</taxon>
        <taxon>Hymenolepididae</taxon>
        <taxon>Rodentolepis</taxon>
    </lineage>
</organism>
<keyword evidence="2 3" id="KW-0040">ANK repeat</keyword>
<reference evidence="7" key="1">
    <citation type="submission" date="2017-02" db="UniProtKB">
        <authorList>
            <consortium name="WormBaseParasite"/>
        </authorList>
    </citation>
    <scope>IDENTIFICATION</scope>
</reference>
<dbReference type="STRING" id="102285.A0A0R3TU07"/>
<dbReference type="Proteomes" id="UP000278807">
    <property type="component" value="Unassembled WGS sequence"/>
</dbReference>
<feature type="region of interest" description="Disordered" evidence="4">
    <location>
        <begin position="379"/>
        <end position="400"/>
    </location>
</feature>
<evidence type="ECO:0000256" key="4">
    <source>
        <dbReference type="SAM" id="MobiDB-lite"/>
    </source>
</evidence>
<keyword evidence="1" id="KW-0677">Repeat</keyword>
<reference evidence="5 6" key="2">
    <citation type="submission" date="2018-11" db="EMBL/GenBank/DDBJ databases">
        <authorList>
            <consortium name="Pathogen Informatics"/>
        </authorList>
    </citation>
    <scope>NUCLEOTIDE SEQUENCE [LARGE SCALE GENOMIC DNA]</scope>
</reference>
<dbReference type="Pfam" id="PF12796">
    <property type="entry name" value="Ank_2"/>
    <property type="match status" value="1"/>
</dbReference>
<feature type="compositionally biased region" description="Polar residues" evidence="4">
    <location>
        <begin position="383"/>
        <end position="394"/>
    </location>
</feature>
<gene>
    <name evidence="5" type="ORF">HNAJ_LOCUS11208</name>
</gene>
<keyword evidence="6" id="KW-1185">Reference proteome</keyword>
<protein>
    <submittedName>
        <fullName evidence="7">ANK_REP_REGION domain-containing protein</fullName>
    </submittedName>
</protein>
<dbReference type="SUPFAM" id="SSF48403">
    <property type="entry name" value="Ankyrin repeat"/>
    <property type="match status" value="1"/>
</dbReference>
<dbReference type="Gene3D" id="1.25.40.20">
    <property type="entry name" value="Ankyrin repeat-containing domain"/>
    <property type="match status" value="1"/>
</dbReference>
<accession>A0A0R3TU07</accession>
<dbReference type="InterPro" id="IPR036770">
    <property type="entry name" value="Ankyrin_rpt-contain_sf"/>
</dbReference>
<evidence type="ECO:0000256" key="1">
    <source>
        <dbReference type="ARBA" id="ARBA00022737"/>
    </source>
</evidence>
<feature type="region of interest" description="Disordered" evidence="4">
    <location>
        <begin position="300"/>
        <end position="325"/>
    </location>
</feature>
<evidence type="ECO:0000256" key="2">
    <source>
        <dbReference type="ARBA" id="ARBA00023043"/>
    </source>
</evidence>
<proteinExistence type="predicted"/>
<dbReference type="PANTHER" id="PTHR24134:SF9">
    <property type="entry name" value="ANKYRIN REPEAT AND SOCS BOX PROTEIN 8"/>
    <property type="match status" value="1"/>
</dbReference>